<evidence type="ECO:0000313" key="8">
    <source>
        <dbReference type="Proteomes" id="UP000501891"/>
    </source>
</evidence>
<dbReference type="GO" id="GO:0003727">
    <property type="term" value="F:single-stranded RNA binding"/>
    <property type="evidence" value="ECO:0007669"/>
    <property type="project" value="TreeGrafter"/>
</dbReference>
<comment type="function">
    <text evidence="6">DNA repair enzyme involved in the repair of deaminated bases. Selectively cleaves double-stranded DNA at the second phosphodiester bond 3' to a deoxyinosine leaving behind the intact lesion on the nicked DNA.</text>
</comment>
<comment type="cofactor">
    <cofactor evidence="6">
        <name>Mg(2+)</name>
        <dbReference type="ChEBI" id="CHEBI:18420"/>
    </cofactor>
</comment>
<feature type="binding site" evidence="6">
    <location>
        <position position="41"/>
    </location>
    <ligand>
        <name>Mg(2+)</name>
        <dbReference type="ChEBI" id="CHEBI:18420"/>
    </ligand>
</feature>
<evidence type="ECO:0000256" key="6">
    <source>
        <dbReference type="HAMAP-Rule" id="MF_00801"/>
    </source>
</evidence>
<keyword evidence="6" id="KW-0460">Magnesium</keyword>
<name>A0A858RC36_9PROT</name>
<keyword evidence="4 6" id="KW-0255">Endonuclease</keyword>
<evidence type="ECO:0000313" key="7">
    <source>
        <dbReference type="EMBL" id="QJE74911.1"/>
    </source>
</evidence>
<reference evidence="7" key="1">
    <citation type="submission" date="2020-04" db="EMBL/GenBank/DDBJ databases">
        <title>A desert anoxygenic phototrophic bacterium fixes CO2 using RubisCO under aerobic conditions.</title>
        <authorList>
            <person name="Tang K."/>
        </authorList>
    </citation>
    <scope>NUCLEOTIDE SEQUENCE [LARGE SCALE GENOMIC DNA]</scope>
    <source>
        <strain evidence="7">MIMtkB3</strain>
    </source>
</reference>
<dbReference type="Gene3D" id="3.30.2170.10">
    <property type="entry name" value="archaeoglobus fulgidus dsm 4304 superfamily"/>
    <property type="match status" value="1"/>
</dbReference>
<feature type="binding site" evidence="6">
    <location>
        <position position="111"/>
    </location>
    <ligand>
        <name>Mg(2+)</name>
        <dbReference type="ChEBI" id="CHEBI:18420"/>
    </ligand>
</feature>
<proteinExistence type="inferred from homology"/>
<dbReference type="CDD" id="cd06559">
    <property type="entry name" value="Endonuclease_V"/>
    <property type="match status" value="1"/>
</dbReference>
<keyword evidence="2 6" id="KW-0963">Cytoplasm</keyword>
<keyword evidence="6" id="KW-0234">DNA repair</keyword>
<evidence type="ECO:0000256" key="3">
    <source>
        <dbReference type="ARBA" id="ARBA00022722"/>
    </source>
</evidence>
<comment type="catalytic activity">
    <reaction evidence="6">
        <text>Endonucleolytic cleavage at apurinic or apyrimidinic sites to products with a 5'-phosphate.</text>
        <dbReference type="EC" id="3.1.21.7"/>
    </reaction>
</comment>
<dbReference type="PANTHER" id="PTHR28511">
    <property type="entry name" value="ENDONUCLEASE V"/>
    <property type="match status" value="1"/>
</dbReference>
<dbReference type="GO" id="GO:0016891">
    <property type="term" value="F:RNA endonuclease activity producing 5'-phosphomonoesters, hydrolytic mechanism"/>
    <property type="evidence" value="ECO:0007669"/>
    <property type="project" value="TreeGrafter"/>
</dbReference>
<evidence type="ECO:0000256" key="1">
    <source>
        <dbReference type="ARBA" id="ARBA00004496"/>
    </source>
</evidence>
<dbReference type="InterPro" id="IPR007581">
    <property type="entry name" value="Endonuclease-V"/>
</dbReference>
<keyword evidence="8" id="KW-1185">Reference proteome</keyword>
<evidence type="ECO:0000256" key="5">
    <source>
        <dbReference type="ARBA" id="ARBA00022801"/>
    </source>
</evidence>
<evidence type="ECO:0000256" key="4">
    <source>
        <dbReference type="ARBA" id="ARBA00022759"/>
    </source>
</evidence>
<dbReference type="HAMAP" id="MF_00801">
    <property type="entry name" value="Endonuclease_5"/>
    <property type="match status" value="1"/>
</dbReference>
<comment type="similarity">
    <text evidence="6">Belongs to the endonuclease V family.</text>
</comment>
<dbReference type="KEGG" id="acru:HHL28_14740"/>
<dbReference type="PANTHER" id="PTHR28511:SF1">
    <property type="entry name" value="ENDONUCLEASE V"/>
    <property type="match status" value="1"/>
</dbReference>
<keyword evidence="3 6" id="KW-0540">Nuclease</keyword>
<dbReference type="EMBL" id="CP051775">
    <property type="protein sequence ID" value="QJE74911.1"/>
    <property type="molecule type" value="Genomic_DNA"/>
</dbReference>
<keyword evidence="5 6" id="KW-0378">Hydrolase</keyword>
<dbReference type="Proteomes" id="UP000501891">
    <property type="component" value="Chromosome"/>
</dbReference>
<protein>
    <recommendedName>
        <fullName evidence="6">Endonuclease V</fullName>
        <ecNumber evidence="6">3.1.21.7</ecNumber>
    </recommendedName>
    <alternativeName>
        <fullName evidence="6">Deoxyinosine 3'endonuclease</fullName>
    </alternativeName>
    <alternativeName>
        <fullName evidence="6">Deoxyribonuclease V</fullName>
        <shortName evidence="6">DNase V</shortName>
    </alternativeName>
</protein>
<evidence type="ECO:0000256" key="2">
    <source>
        <dbReference type="ARBA" id="ARBA00022490"/>
    </source>
</evidence>
<dbReference type="EC" id="3.1.21.7" evidence="6"/>
<organism evidence="7 8">
    <name type="scientific">Aerophototrophica crusticola</name>
    <dbReference type="NCBI Taxonomy" id="1709002"/>
    <lineage>
        <taxon>Bacteria</taxon>
        <taxon>Pseudomonadati</taxon>
        <taxon>Pseudomonadota</taxon>
        <taxon>Alphaproteobacteria</taxon>
        <taxon>Rhodospirillales</taxon>
        <taxon>Rhodospirillaceae</taxon>
        <taxon>Aerophototrophica</taxon>
    </lineage>
</organism>
<dbReference type="AlphaFoldDB" id="A0A858RC36"/>
<dbReference type="GO" id="GO:0043737">
    <property type="term" value="F:deoxyribonuclease V activity"/>
    <property type="evidence" value="ECO:0007669"/>
    <property type="project" value="UniProtKB-UniRule"/>
</dbReference>
<dbReference type="GO" id="GO:0005737">
    <property type="term" value="C:cytoplasm"/>
    <property type="evidence" value="ECO:0007669"/>
    <property type="project" value="UniProtKB-SubCell"/>
</dbReference>
<keyword evidence="6" id="KW-0227">DNA damage</keyword>
<feature type="site" description="Interaction with target DNA" evidence="6">
    <location>
        <position position="81"/>
    </location>
</feature>
<dbReference type="GO" id="GO:0006281">
    <property type="term" value="P:DNA repair"/>
    <property type="evidence" value="ECO:0007669"/>
    <property type="project" value="UniProtKB-UniRule"/>
</dbReference>
<keyword evidence="6" id="KW-0479">Metal-binding</keyword>
<comment type="subcellular location">
    <subcellularLocation>
        <location evidence="1 6">Cytoplasm</location>
    </subcellularLocation>
</comment>
<sequence length="230" mass="24059">MPADWLAPTDLKQAAAVQRELARRVVAEGPPGPVRTVAGVDVSNFPRDPTGRVFAAVVLLDAGSLKPRATATAMRVAPIPYVPGFLGFREVPALVAAFAGLPERPDLVLVDGHGVSHPRGLGIAAHLGVLLGLPTIGVAKSILVGHPAGELPPAKGATVPLSWNGREIGTVLRSKDRVAPLYVSIGHKVGPAAAPDLVLRCCTKYRLPEPTRAAHEAANAFRRHWAAENA</sequence>
<dbReference type="Pfam" id="PF04493">
    <property type="entry name" value="Endonuclease_5"/>
    <property type="match status" value="1"/>
</dbReference>
<gene>
    <name evidence="6" type="primary">nfi</name>
    <name evidence="7" type="ORF">HHL28_14740</name>
</gene>
<accession>A0A858RC36</accession>
<dbReference type="GO" id="GO:0000287">
    <property type="term" value="F:magnesium ion binding"/>
    <property type="evidence" value="ECO:0007669"/>
    <property type="project" value="UniProtKB-UniRule"/>
</dbReference>